<dbReference type="AlphaFoldDB" id="A0A2H1L1Z0"/>
<accession>A0A2H1L1Z0</accession>
<dbReference type="Proteomes" id="UP000234300">
    <property type="component" value="Unassembled WGS sequence"/>
</dbReference>
<name>A0A2H1L1Z0_BREAU</name>
<protein>
    <submittedName>
        <fullName evidence="1">Uncharacterized protein</fullName>
    </submittedName>
</protein>
<reference evidence="1 2" key="1">
    <citation type="submission" date="2017-03" db="EMBL/GenBank/DDBJ databases">
        <authorList>
            <person name="Afonso C.L."/>
            <person name="Miller P.J."/>
            <person name="Scott M.A."/>
            <person name="Spackman E."/>
            <person name="Goraichik I."/>
            <person name="Dimitrov K.M."/>
            <person name="Suarez D.L."/>
            <person name="Swayne D.E."/>
        </authorList>
    </citation>
    <scope>NUCLEOTIDE SEQUENCE [LARGE SCALE GENOMIC DNA]</scope>
    <source>
        <strain evidence="2">8(6)</strain>
    </source>
</reference>
<proteinExistence type="predicted"/>
<evidence type="ECO:0000313" key="1">
    <source>
        <dbReference type="EMBL" id="SMY05492.1"/>
    </source>
</evidence>
<organism evidence="1 2">
    <name type="scientific">Brevibacterium aurantiacum</name>
    <dbReference type="NCBI Taxonomy" id="273384"/>
    <lineage>
        <taxon>Bacteria</taxon>
        <taxon>Bacillati</taxon>
        <taxon>Actinomycetota</taxon>
        <taxon>Actinomycetes</taxon>
        <taxon>Micrococcales</taxon>
        <taxon>Brevibacteriaceae</taxon>
        <taxon>Brevibacterium</taxon>
    </lineage>
</organism>
<evidence type="ECO:0000313" key="2">
    <source>
        <dbReference type="Proteomes" id="UP000234300"/>
    </source>
</evidence>
<gene>
    <name evidence="1" type="ORF">BAURA86_04117</name>
</gene>
<sequence length="63" mass="6426">MTTARFAIVLTTPNPVIAAPVHRRPRRSQTIPNPSTIAPTTVAIGAIVGANRAAAELTGPSPG</sequence>
<feature type="non-terminal residue" evidence="1">
    <location>
        <position position="63"/>
    </location>
</feature>
<dbReference type="EMBL" id="FXZI01000080">
    <property type="protein sequence ID" value="SMY05492.1"/>
    <property type="molecule type" value="Genomic_DNA"/>
</dbReference>